<reference evidence="4 5" key="1">
    <citation type="submission" date="2018-11" db="EMBL/GenBank/DDBJ databases">
        <title>Whole genome sequence of Streptomyces paromomycinus NBRC 15454(T).</title>
        <authorList>
            <person name="Komaki H."/>
            <person name="Tamura T."/>
        </authorList>
    </citation>
    <scope>NUCLEOTIDE SEQUENCE [LARGE SCALE GENOMIC DNA]</scope>
    <source>
        <strain evidence="4 5">NBRC 15454</strain>
    </source>
</reference>
<feature type="transmembrane region" description="Helical" evidence="2">
    <location>
        <begin position="169"/>
        <end position="189"/>
    </location>
</feature>
<dbReference type="EMBL" id="BHZD01000001">
    <property type="protein sequence ID" value="GCD44781.1"/>
    <property type="molecule type" value="Genomic_DNA"/>
</dbReference>
<comment type="caution">
    <text evidence="4">The sequence shown here is derived from an EMBL/GenBank/DDBJ whole genome shotgun (WGS) entry which is preliminary data.</text>
</comment>
<evidence type="ECO:0000313" key="5">
    <source>
        <dbReference type="Proteomes" id="UP000286746"/>
    </source>
</evidence>
<dbReference type="Proteomes" id="UP000286746">
    <property type="component" value="Unassembled WGS sequence"/>
</dbReference>
<sequence length="250" mass="26932">MSHIPVGPPPPGFPPPDGFPPTGGPALRPTWGLAKALTVLFCLVIATGLFALFKDVHAFALLDDLTVLTEQDAEHADALEALSSGLQSTALLATGIVFLIWFYRSRVNAEHCTRDVCTLGRGWAIGAWFIPVANLWLPFRVARETWQASTQPAPDGAWRTVSTAPVRTWWALWVLTEVIDYIGIALFGIDVTAFPDTSRQVVVFTALTDLLNVVSAVPAALFVRKLTRMQQVPAAPYAVAATGPVPYGSA</sequence>
<accession>A0A401W691</accession>
<feature type="domain" description="DUF4328" evidence="3">
    <location>
        <begin position="67"/>
        <end position="228"/>
    </location>
</feature>
<gene>
    <name evidence="4" type="ORF">GKJPGBOP_04495</name>
</gene>
<dbReference type="Pfam" id="PF14219">
    <property type="entry name" value="DUF4328"/>
    <property type="match status" value="1"/>
</dbReference>
<keyword evidence="5" id="KW-1185">Reference proteome</keyword>
<evidence type="ECO:0000256" key="2">
    <source>
        <dbReference type="SAM" id="Phobius"/>
    </source>
</evidence>
<feature type="transmembrane region" description="Helical" evidence="2">
    <location>
        <begin position="201"/>
        <end position="223"/>
    </location>
</feature>
<protein>
    <recommendedName>
        <fullName evidence="3">DUF4328 domain-containing protein</fullName>
    </recommendedName>
</protein>
<dbReference type="AlphaFoldDB" id="A0A401W691"/>
<feature type="transmembrane region" description="Helical" evidence="2">
    <location>
        <begin position="33"/>
        <end position="53"/>
    </location>
</feature>
<evidence type="ECO:0000313" key="4">
    <source>
        <dbReference type="EMBL" id="GCD44781.1"/>
    </source>
</evidence>
<dbReference type="InterPro" id="IPR025565">
    <property type="entry name" value="DUF4328"/>
</dbReference>
<keyword evidence="2" id="KW-1133">Transmembrane helix</keyword>
<proteinExistence type="predicted"/>
<name>A0A401W691_STREY</name>
<keyword evidence="2" id="KW-0812">Transmembrane</keyword>
<evidence type="ECO:0000256" key="1">
    <source>
        <dbReference type="SAM" id="MobiDB-lite"/>
    </source>
</evidence>
<keyword evidence="2" id="KW-0472">Membrane</keyword>
<feature type="transmembrane region" description="Helical" evidence="2">
    <location>
        <begin position="85"/>
        <end position="103"/>
    </location>
</feature>
<evidence type="ECO:0000259" key="3">
    <source>
        <dbReference type="Pfam" id="PF14219"/>
    </source>
</evidence>
<dbReference type="RefSeq" id="WP_125055545.1">
    <property type="nucleotide sequence ID" value="NZ_BHZD01000001.1"/>
</dbReference>
<organism evidence="4 5">
    <name type="scientific">Streptomyces paromomycinus</name>
    <name type="common">Streptomyces rimosus subsp. paromomycinus</name>
    <dbReference type="NCBI Taxonomy" id="92743"/>
    <lineage>
        <taxon>Bacteria</taxon>
        <taxon>Bacillati</taxon>
        <taxon>Actinomycetota</taxon>
        <taxon>Actinomycetes</taxon>
        <taxon>Kitasatosporales</taxon>
        <taxon>Streptomycetaceae</taxon>
        <taxon>Streptomyces</taxon>
    </lineage>
</organism>
<feature type="region of interest" description="Disordered" evidence="1">
    <location>
        <begin position="1"/>
        <end position="21"/>
    </location>
</feature>